<accession>A0A1S6IWP0</accession>
<dbReference type="CDD" id="cd04301">
    <property type="entry name" value="NAT_SF"/>
    <property type="match status" value="1"/>
</dbReference>
<dbReference type="RefSeq" id="WP_159438637.1">
    <property type="nucleotide sequence ID" value="NZ_CP019698.1"/>
</dbReference>
<evidence type="ECO:0000259" key="3">
    <source>
        <dbReference type="PROSITE" id="PS51186"/>
    </source>
</evidence>
<evidence type="ECO:0000313" key="5">
    <source>
        <dbReference type="Proteomes" id="UP000189464"/>
    </source>
</evidence>
<dbReference type="Pfam" id="PF00583">
    <property type="entry name" value="Acetyltransf_1"/>
    <property type="match status" value="1"/>
</dbReference>
<feature type="domain" description="N-acetyltransferase" evidence="3">
    <location>
        <begin position="2"/>
        <end position="179"/>
    </location>
</feature>
<dbReference type="Proteomes" id="UP000189464">
    <property type="component" value="Chromosome"/>
</dbReference>
<dbReference type="PANTHER" id="PTHR10908:SF0">
    <property type="entry name" value="SEROTONIN N-ACETYLTRANSFERASE"/>
    <property type="match status" value="1"/>
</dbReference>
<dbReference type="PANTHER" id="PTHR10908">
    <property type="entry name" value="SEROTONIN N-ACETYLTRANSFERASE"/>
    <property type="match status" value="1"/>
</dbReference>
<dbReference type="SUPFAM" id="SSF55729">
    <property type="entry name" value="Acyl-CoA N-acyltransferases (Nat)"/>
    <property type="match status" value="1"/>
</dbReference>
<dbReference type="PROSITE" id="PS51186">
    <property type="entry name" value="GNAT"/>
    <property type="match status" value="1"/>
</dbReference>
<dbReference type="InterPro" id="IPR051635">
    <property type="entry name" value="SNAT-like"/>
</dbReference>
<evidence type="ECO:0000256" key="1">
    <source>
        <dbReference type="ARBA" id="ARBA00022679"/>
    </source>
</evidence>
<dbReference type="GO" id="GO:0008080">
    <property type="term" value="F:N-acetyltransferase activity"/>
    <property type="evidence" value="ECO:0007669"/>
    <property type="project" value="UniProtKB-ARBA"/>
</dbReference>
<reference evidence="4 5" key="1">
    <citation type="journal article" date="2016" name="Int. J. Syst. Evol. Microbiol.">
        <title>Desulfotomaculum ferrireducens sp. nov., a moderately thermophilic sulfate-reducing and dissimilatory Fe(III)-reducing bacterium isolated from compost.</title>
        <authorList>
            <person name="Yang G."/>
            <person name="Guo J."/>
            <person name="Zhuang L."/>
            <person name="Yuan Y."/>
            <person name="Zhou S."/>
        </authorList>
    </citation>
    <scope>NUCLEOTIDE SEQUENCE [LARGE SCALE GENOMIC DNA]</scope>
    <source>
        <strain evidence="4 5">GSS09</strain>
    </source>
</reference>
<evidence type="ECO:0000256" key="2">
    <source>
        <dbReference type="ARBA" id="ARBA00023315"/>
    </source>
</evidence>
<keyword evidence="5" id="KW-1185">Reference proteome</keyword>
<evidence type="ECO:0000313" key="4">
    <source>
        <dbReference type="EMBL" id="AQS59191.1"/>
    </source>
</evidence>
<dbReference type="OrthoDB" id="9813917at2"/>
<dbReference type="KEGG" id="dfg:B0537_08940"/>
<sequence>MLSFRQATINDIDSIITIEEQSFAAGIKEAREVFLERIRVFPAGFLLLETKESDSPIGYICSELWPGEHELQLNNLTLGHSIQKVHHPQGQKLYISSMGVLPEFRGRGYGELLLNQLIAVITRDYPQVKSVVLIVSENWLAARKTYQKLGFQEIGLIPAFFQPVDTPSEQGIIMRKKIS</sequence>
<dbReference type="Gene3D" id="3.40.630.30">
    <property type="match status" value="1"/>
</dbReference>
<dbReference type="STRING" id="1833852.B0537_08940"/>
<dbReference type="EMBL" id="CP019698">
    <property type="protein sequence ID" value="AQS59191.1"/>
    <property type="molecule type" value="Genomic_DNA"/>
</dbReference>
<keyword evidence="2" id="KW-0012">Acyltransferase</keyword>
<proteinExistence type="predicted"/>
<name>A0A1S6IWP0_9FIRM</name>
<dbReference type="InterPro" id="IPR000182">
    <property type="entry name" value="GNAT_dom"/>
</dbReference>
<dbReference type="AlphaFoldDB" id="A0A1S6IWP0"/>
<protein>
    <recommendedName>
        <fullName evidence="3">N-acetyltransferase domain-containing protein</fullName>
    </recommendedName>
</protein>
<gene>
    <name evidence="4" type="ORF">B0537_08940</name>
</gene>
<dbReference type="InterPro" id="IPR016181">
    <property type="entry name" value="Acyl_CoA_acyltransferase"/>
</dbReference>
<keyword evidence="1" id="KW-0808">Transferase</keyword>
<organism evidence="4 5">
    <name type="scientific">Desulforamulus ferrireducens</name>
    <dbReference type="NCBI Taxonomy" id="1833852"/>
    <lineage>
        <taxon>Bacteria</taxon>
        <taxon>Bacillati</taxon>
        <taxon>Bacillota</taxon>
        <taxon>Clostridia</taxon>
        <taxon>Eubacteriales</taxon>
        <taxon>Peptococcaceae</taxon>
        <taxon>Desulforamulus</taxon>
    </lineage>
</organism>